<dbReference type="EMBL" id="WEGI01000008">
    <property type="protein sequence ID" value="MQY28280.1"/>
    <property type="molecule type" value="Genomic_DNA"/>
</dbReference>
<feature type="binding site" evidence="1">
    <location>
        <begin position="36"/>
        <end position="37"/>
    </location>
    <ligand>
        <name>substrate</name>
    </ligand>
</feature>
<evidence type="ECO:0000313" key="3">
    <source>
        <dbReference type="Proteomes" id="UP000431401"/>
    </source>
</evidence>
<dbReference type="SUPFAM" id="SSF53254">
    <property type="entry name" value="Phosphoglycerate mutase-like"/>
    <property type="match status" value="1"/>
</dbReference>
<sequence>MARRTCGMIGVMAETEYRLVLLRHGETAWSAAHKHTGRTDVPLTELGERQARAARALLDGLRLHHPLVLTSPRHRAIRTAELAGLSGARPDDDLVEWDYGDYEGLTTPEIQRTAPGWTVFTGEVPGGETLAEVAARADRVLDSVTPALAGRDVVLVGHGHFSRVLIARWNEFDAREGRRFFLSTAGMSVLGHDHQARSTLAHNLVPTLEDDR</sequence>
<dbReference type="GO" id="GO:0003993">
    <property type="term" value="F:acid phosphatase activity"/>
    <property type="evidence" value="ECO:0007669"/>
    <property type="project" value="UniProtKB-EC"/>
</dbReference>
<reference evidence="2 3" key="1">
    <citation type="submission" date="2019-10" db="EMBL/GenBank/DDBJ databases">
        <title>Nocardia macrotermitis sp. nov. and Nocardia aurantia sp. nov., isolated from the gut of fungus growing-termite Macrotermes natalensis.</title>
        <authorList>
            <person name="Benndorf R."/>
            <person name="Schwitalla J."/>
            <person name="Martin K."/>
            <person name="De Beer W."/>
            <person name="Kaster A.-K."/>
            <person name="Vollmers J."/>
            <person name="Poulsen M."/>
            <person name="Beemelmanns C."/>
        </authorList>
    </citation>
    <scope>NUCLEOTIDE SEQUENCE [LARGE SCALE GENOMIC DNA]</scope>
    <source>
        <strain evidence="2 3">RB56</strain>
    </source>
</reference>
<evidence type="ECO:0000256" key="1">
    <source>
        <dbReference type="PIRSR" id="PIRSR613078-2"/>
    </source>
</evidence>
<comment type="caution">
    <text evidence="2">The sequence shown here is derived from an EMBL/GenBank/DDBJ whole genome shotgun (WGS) entry which is preliminary data.</text>
</comment>
<name>A0A7K0DR83_9NOCA</name>
<protein>
    <submittedName>
        <fullName evidence="2">Acid phosphatase</fullName>
        <ecNumber evidence="2">3.1.3.2</ecNumber>
    </submittedName>
</protein>
<keyword evidence="2" id="KW-0378">Hydrolase</keyword>
<dbReference type="GO" id="GO:0101006">
    <property type="term" value="F:protein histidine phosphatase activity"/>
    <property type="evidence" value="ECO:0007669"/>
    <property type="project" value="TreeGrafter"/>
</dbReference>
<keyword evidence="3" id="KW-1185">Reference proteome</keyword>
<dbReference type="GO" id="GO:0070297">
    <property type="term" value="P:regulation of phosphorelay signal transduction system"/>
    <property type="evidence" value="ECO:0007669"/>
    <property type="project" value="TreeGrafter"/>
</dbReference>
<dbReference type="EC" id="3.1.3.2" evidence="2"/>
<dbReference type="PANTHER" id="PTHR48100">
    <property type="entry name" value="BROAD-SPECIFICITY PHOSPHATASE YOR283W-RELATED"/>
    <property type="match status" value="1"/>
</dbReference>
<gene>
    <name evidence="2" type="primary">gpm2</name>
    <name evidence="2" type="ORF">NRB56_38630</name>
</gene>
<proteinExistence type="predicted"/>
<dbReference type="InterPro" id="IPR013078">
    <property type="entry name" value="His_Pase_superF_clade-1"/>
</dbReference>
<accession>A0A7K0DR83</accession>
<dbReference type="CDD" id="cd07067">
    <property type="entry name" value="HP_PGM_like"/>
    <property type="match status" value="1"/>
</dbReference>
<evidence type="ECO:0000313" key="2">
    <source>
        <dbReference type="EMBL" id="MQY28280.1"/>
    </source>
</evidence>
<dbReference type="Gene3D" id="3.40.50.1240">
    <property type="entry name" value="Phosphoglycerate mutase-like"/>
    <property type="match status" value="1"/>
</dbReference>
<organism evidence="2 3">
    <name type="scientific">Nocardia aurantia</name>
    <dbReference type="NCBI Taxonomy" id="2585199"/>
    <lineage>
        <taxon>Bacteria</taxon>
        <taxon>Bacillati</taxon>
        <taxon>Actinomycetota</taxon>
        <taxon>Actinomycetes</taxon>
        <taxon>Mycobacteriales</taxon>
        <taxon>Nocardiaceae</taxon>
        <taxon>Nocardia</taxon>
    </lineage>
</organism>
<dbReference type="InterPro" id="IPR029033">
    <property type="entry name" value="His_PPase_superfam"/>
</dbReference>
<dbReference type="NCBIfam" id="NF009993">
    <property type="entry name" value="PRK13462.1"/>
    <property type="match status" value="1"/>
</dbReference>
<feature type="binding site" evidence="1">
    <location>
        <position position="75"/>
    </location>
    <ligand>
        <name>substrate</name>
    </ligand>
</feature>
<dbReference type="PANTHER" id="PTHR48100:SF15">
    <property type="entry name" value="SEDOHEPTULOSE 1,7-BISPHOSPHATASE"/>
    <property type="match status" value="1"/>
</dbReference>
<dbReference type="InterPro" id="IPR050275">
    <property type="entry name" value="PGM_Phosphatase"/>
</dbReference>
<dbReference type="Proteomes" id="UP000431401">
    <property type="component" value="Unassembled WGS sequence"/>
</dbReference>
<dbReference type="AlphaFoldDB" id="A0A7K0DR83"/>
<dbReference type="Pfam" id="PF00300">
    <property type="entry name" value="His_Phos_1"/>
    <property type="match status" value="1"/>
</dbReference>
<dbReference type="SMART" id="SM00855">
    <property type="entry name" value="PGAM"/>
    <property type="match status" value="1"/>
</dbReference>